<dbReference type="Gene3D" id="1.10.150.240">
    <property type="entry name" value="Putative phosphatase, domain 2"/>
    <property type="match status" value="1"/>
</dbReference>
<dbReference type="InterPro" id="IPR023214">
    <property type="entry name" value="HAD_sf"/>
</dbReference>
<dbReference type="Gene3D" id="3.40.50.1000">
    <property type="entry name" value="HAD superfamily/HAD-like"/>
    <property type="match status" value="1"/>
</dbReference>
<dbReference type="Pfam" id="PF13419">
    <property type="entry name" value="HAD_2"/>
    <property type="match status" value="1"/>
</dbReference>
<gene>
    <name evidence="1" type="ORF">UFOPK2162_00030</name>
</gene>
<dbReference type="SFLD" id="SFLDS00003">
    <property type="entry name" value="Haloacid_Dehalogenase"/>
    <property type="match status" value="1"/>
</dbReference>
<dbReference type="PANTHER" id="PTHR18901:SF38">
    <property type="entry name" value="PSEUDOURIDINE-5'-PHOSPHATASE"/>
    <property type="match status" value="1"/>
</dbReference>
<dbReference type="AlphaFoldDB" id="A0A6J6JEM2"/>
<dbReference type="PANTHER" id="PTHR18901">
    <property type="entry name" value="2-DEOXYGLUCOSE-6-PHOSPHATE PHOSPHATASE 2"/>
    <property type="match status" value="1"/>
</dbReference>
<protein>
    <submittedName>
        <fullName evidence="1">Unannotated protein</fullName>
    </submittedName>
</protein>
<dbReference type="InterPro" id="IPR006439">
    <property type="entry name" value="HAD-SF_hydro_IA"/>
</dbReference>
<dbReference type="EMBL" id="CAEZVZ010000002">
    <property type="protein sequence ID" value="CAB4635537.1"/>
    <property type="molecule type" value="Genomic_DNA"/>
</dbReference>
<dbReference type="SUPFAM" id="SSF56784">
    <property type="entry name" value="HAD-like"/>
    <property type="match status" value="1"/>
</dbReference>
<dbReference type="InterPro" id="IPR036412">
    <property type="entry name" value="HAD-like_sf"/>
</dbReference>
<proteinExistence type="predicted"/>
<dbReference type="InterPro" id="IPR023198">
    <property type="entry name" value="PGP-like_dom2"/>
</dbReference>
<dbReference type="NCBIfam" id="TIGR01509">
    <property type="entry name" value="HAD-SF-IA-v3"/>
    <property type="match status" value="1"/>
</dbReference>
<dbReference type="SFLD" id="SFLDG01135">
    <property type="entry name" value="C1.5.6:_HAD__Beta-PGM__Phospha"/>
    <property type="match status" value="1"/>
</dbReference>
<dbReference type="InterPro" id="IPR041492">
    <property type="entry name" value="HAD_2"/>
</dbReference>
<dbReference type="SFLD" id="SFLDG01129">
    <property type="entry name" value="C1.5:_HAD__Beta-PGM__Phosphata"/>
    <property type="match status" value="1"/>
</dbReference>
<evidence type="ECO:0000313" key="1">
    <source>
        <dbReference type="EMBL" id="CAB4635537.1"/>
    </source>
</evidence>
<accession>A0A6J6JEM2</accession>
<sequence length="216" mass="24122">MTFKAAFFDMDGLFLDSEPQWHQSQQEICARYSYEWDDDDQRICIGGPLSRVGEYISQTCAHDMTGPEVVEELTQMMLVKLSSHAILMPGAFDAVLRIREQMPVALVSASPRNLMDAALASLHDQFFSFSISADDVERTKPFPDPYLQAAKRLGLEPHECVVFEDSLTGIKSAKAAGCSVVAVPHYVEVTLEPKVRVVSSLNDVSLDYLRDFRANI</sequence>
<organism evidence="1">
    <name type="scientific">freshwater metagenome</name>
    <dbReference type="NCBI Taxonomy" id="449393"/>
    <lineage>
        <taxon>unclassified sequences</taxon>
        <taxon>metagenomes</taxon>
        <taxon>ecological metagenomes</taxon>
    </lineage>
</organism>
<name>A0A6J6JEM2_9ZZZZ</name>
<dbReference type="CDD" id="cd07505">
    <property type="entry name" value="HAD_BPGM-like"/>
    <property type="match status" value="1"/>
</dbReference>
<dbReference type="NCBIfam" id="TIGR01549">
    <property type="entry name" value="HAD-SF-IA-v1"/>
    <property type="match status" value="1"/>
</dbReference>
<reference evidence="1" key="1">
    <citation type="submission" date="2020-05" db="EMBL/GenBank/DDBJ databases">
        <authorList>
            <person name="Chiriac C."/>
            <person name="Salcher M."/>
            <person name="Ghai R."/>
            <person name="Kavagutti S V."/>
        </authorList>
    </citation>
    <scope>NUCLEOTIDE SEQUENCE</scope>
</reference>